<feature type="compositionally biased region" description="Low complexity" evidence="1">
    <location>
        <begin position="127"/>
        <end position="164"/>
    </location>
</feature>
<evidence type="ECO:0000256" key="1">
    <source>
        <dbReference type="SAM" id="MobiDB-lite"/>
    </source>
</evidence>
<name>A0ABD5VED0_9EURY</name>
<feature type="region of interest" description="Disordered" evidence="1">
    <location>
        <begin position="46"/>
        <end position="399"/>
    </location>
</feature>
<feature type="compositionally biased region" description="Low complexity" evidence="1">
    <location>
        <begin position="78"/>
        <end position="100"/>
    </location>
</feature>
<dbReference type="Pfam" id="PF23373">
    <property type="entry name" value="DUF7093"/>
    <property type="match status" value="1"/>
</dbReference>
<evidence type="ECO:0000313" key="2">
    <source>
        <dbReference type="EMBL" id="MFC6952023.1"/>
    </source>
</evidence>
<feature type="compositionally biased region" description="Polar residues" evidence="1">
    <location>
        <begin position="47"/>
        <end position="56"/>
    </location>
</feature>
<dbReference type="RefSeq" id="WP_336349021.1">
    <property type="nucleotide sequence ID" value="NZ_JAZAQL010000001.1"/>
</dbReference>
<protein>
    <recommendedName>
        <fullName evidence="4">Oxidoreductase</fullName>
    </recommendedName>
</protein>
<dbReference type="InterPro" id="IPR055519">
    <property type="entry name" value="DUF7093"/>
</dbReference>
<feature type="compositionally biased region" description="Acidic residues" evidence="1">
    <location>
        <begin position="165"/>
        <end position="210"/>
    </location>
</feature>
<feature type="compositionally biased region" description="Low complexity" evidence="1">
    <location>
        <begin position="211"/>
        <end position="228"/>
    </location>
</feature>
<dbReference type="EMBL" id="JBHSXN010000001">
    <property type="protein sequence ID" value="MFC6952023.1"/>
    <property type="molecule type" value="Genomic_DNA"/>
</dbReference>
<dbReference type="AlphaFoldDB" id="A0ABD5VED0"/>
<reference evidence="2 3" key="1">
    <citation type="journal article" date="2019" name="Int. J. Syst. Evol. Microbiol.">
        <title>The Global Catalogue of Microorganisms (GCM) 10K type strain sequencing project: providing services to taxonomists for standard genome sequencing and annotation.</title>
        <authorList>
            <consortium name="The Broad Institute Genomics Platform"/>
            <consortium name="The Broad Institute Genome Sequencing Center for Infectious Disease"/>
            <person name="Wu L."/>
            <person name="Ma J."/>
        </authorList>
    </citation>
    <scope>NUCLEOTIDE SEQUENCE [LARGE SCALE GENOMIC DNA]</scope>
    <source>
        <strain evidence="2 3">GX26</strain>
    </source>
</reference>
<feature type="compositionally biased region" description="Acidic residues" evidence="1">
    <location>
        <begin position="312"/>
        <end position="326"/>
    </location>
</feature>
<feature type="compositionally biased region" description="Basic and acidic residues" evidence="1">
    <location>
        <begin position="67"/>
        <end position="76"/>
    </location>
</feature>
<dbReference type="Proteomes" id="UP001596395">
    <property type="component" value="Unassembled WGS sequence"/>
</dbReference>
<comment type="caution">
    <text evidence="2">The sequence shown here is derived from an EMBL/GenBank/DDBJ whole genome shotgun (WGS) entry which is preliminary data.</text>
</comment>
<accession>A0ABD5VED0</accession>
<feature type="compositionally biased region" description="Acidic residues" evidence="1">
    <location>
        <begin position="245"/>
        <end position="264"/>
    </location>
</feature>
<sequence length="399" mass="39868">MGLRCSLIGHDWGESEIERDRDEQGSEVVLTVREYEVCARCDDRNLISENTEVTTLATDDEAAPAERAPEPTRDGTEAPEAGDGAAAEPTADAAGAADAAEAGDVDAEPGTDATGDGADTHGDAAAHEGAPAEAGAAEIIGGDAGSTDGDGTDATAADATAADETAADAADDEEPPVDDAVFIDDAEDDAGEGADVDAVEDAVADAEEPVADAAPDPHGDAAPGATGDAPDDDAPDAPAAADETAVADDDGVVLDDDDGDGGTVDDDREHGEWPDGPDDASASAPNADVSGAETGAGDATTGQLHESAAAADGDDGYDAEFIDDDTAREQTQPEPEQASDSPSGIKSAGETAPPGQRHSRTGELVCPNCQNAESADRTSLRAGDICPECRKGYLSNPGE</sequence>
<organism evidence="2 3">
    <name type="scientific">Halorubellus litoreus</name>
    <dbReference type="NCBI Taxonomy" id="755308"/>
    <lineage>
        <taxon>Archaea</taxon>
        <taxon>Methanobacteriati</taxon>
        <taxon>Methanobacteriota</taxon>
        <taxon>Stenosarchaea group</taxon>
        <taxon>Halobacteria</taxon>
        <taxon>Halobacteriales</taxon>
        <taxon>Halorubellaceae</taxon>
        <taxon>Halorubellus</taxon>
    </lineage>
</organism>
<feature type="compositionally biased region" description="Low complexity" evidence="1">
    <location>
        <begin position="279"/>
        <end position="302"/>
    </location>
</feature>
<keyword evidence="3" id="KW-1185">Reference proteome</keyword>
<gene>
    <name evidence="2" type="ORF">ACFQGB_04025</name>
</gene>
<feature type="compositionally biased region" description="Polar residues" evidence="1">
    <location>
        <begin position="329"/>
        <end position="344"/>
    </location>
</feature>
<proteinExistence type="predicted"/>
<evidence type="ECO:0000313" key="3">
    <source>
        <dbReference type="Proteomes" id="UP001596395"/>
    </source>
</evidence>
<evidence type="ECO:0008006" key="4">
    <source>
        <dbReference type="Google" id="ProtNLM"/>
    </source>
</evidence>